<organism evidence="1 2">
    <name type="scientific">Rhododendron molle</name>
    <name type="common">Chinese azalea</name>
    <name type="synonym">Azalea mollis</name>
    <dbReference type="NCBI Taxonomy" id="49168"/>
    <lineage>
        <taxon>Eukaryota</taxon>
        <taxon>Viridiplantae</taxon>
        <taxon>Streptophyta</taxon>
        <taxon>Embryophyta</taxon>
        <taxon>Tracheophyta</taxon>
        <taxon>Spermatophyta</taxon>
        <taxon>Magnoliopsida</taxon>
        <taxon>eudicotyledons</taxon>
        <taxon>Gunneridae</taxon>
        <taxon>Pentapetalae</taxon>
        <taxon>asterids</taxon>
        <taxon>Ericales</taxon>
        <taxon>Ericaceae</taxon>
        <taxon>Ericoideae</taxon>
        <taxon>Rhodoreae</taxon>
        <taxon>Rhododendron</taxon>
    </lineage>
</organism>
<sequence>MLGIPKFKKKVGRKKKTLYLFRSAIVAAALSAFFGNTNMFHLDDAKVARSIEKIFGKDYLAVAKEVLSKYMVDP</sequence>
<name>A0ACC0MSX5_RHOML</name>
<proteinExistence type="predicted"/>
<comment type="caution">
    <text evidence="1">The sequence shown here is derived from an EMBL/GenBank/DDBJ whole genome shotgun (WGS) entry which is preliminary data.</text>
</comment>
<dbReference type="Proteomes" id="UP001062846">
    <property type="component" value="Chromosome 8"/>
</dbReference>
<evidence type="ECO:0000313" key="2">
    <source>
        <dbReference type="Proteomes" id="UP001062846"/>
    </source>
</evidence>
<protein>
    <submittedName>
        <fullName evidence="1">Uncharacterized protein</fullName>
    </submittedName>
</protein>
<evidence type="ECO:0000313" key="1">
    <source>
        <dbReference type="EMBL" id="KAI8543639.1"/>
    </source>
</evidence>
<keyword evidence="2" id="KW-1185">Reference proteome</keyword>
<accession>A0ACC0MSX5</accession>
<reference evidence="1" key="1">
    <citation type="submission" date="2022-02" db="EMBL/GenBank/DDBJ databases">
        <title>Plant Genome Project.</title>
        <authorList>
            <person name="Zhang R.-G."/>
        </authorList>
    </citation>
    <scope>NUCLEOTIDE SEQUENCE</scope>
    <source>
        <strain evidence="1">AT1</strain>
    </source>
</reference>
<gene>
    <name evidence="1" type="ORF">RHMOL_Rhmol08G0234300</name>
</gene>
<dbReference type="EMBL" id="CM046395">
    <property type="protein sequence ID" value="KAI8543639.1"/>
    <property type="molecule type" value="Genomic_DNA"/>
</dbReference>